<comment type="similarity">
    <text evidence="1">Belongs to the NAD(P)-dependent epimerase/dehydratase family. SDR39U1 subfamily.</text>
</comment>
<keyword evidence="5" id="KW-1185">Reference proteome</keyword>
<proteinExistence type="inferred from homology"/>
<dbReference type="SUPFAM" id="SSF51735">
    <property type="entry name" value="NAD(P)-binding Rossmann-fold domains"/>
    <property type="match status" value="1"/>
</dbReference>
<dbReference type="Pfam" id="PF08338">
    <property type="entry name" value="DUF1731"/>
    <property type="match status" value="1"/>
</dbReference>
<evidence type="ECO:0000256" key="1">
    <source>
        <dbReference type="ARBA" id="ARBA00009353"/>
    </source>
</evidence>
<dbReference type="EMBL" id="QOVI01000007">
    <property type="protein sequence ID" value="RXG12312.1"/>
    <property type="molecule type" value="Genomic_DNA"/>
</dbReference>
<name>A0A4Q0NQH2_9FLAO</name>
<gene>
    <name evidence="4" type="ORF">DSM04_10783</name>
</gene>
<organism evidence="4 5">
    <name type="scientific">Leeuwenhoekiella aestuarii</name>
    <dbReference type="NCBI Taxonomy" id="2249426"/>
    <lineage>
        <taxon>Bacteria</taxon>
        <taxon>Pseudomonadati</taxon>
        <taxon>Bacteroidota</taxon>
        <taxon>Flavobacteriia</taxon>
        <taxon>Flavobacteriales</taxon>
        <taxon>Flavobacteriaceae</taxon>
        <taxon>Leeuwenhoekiella</taxon>
    </lineage>
</organism>
<dbReference type="PANTHER" id="PTHR11092:SF0">
    <property type="entry name" value="EPIMERASE FAMILY PROTEIN SDR39U1"/>
    <property type="match status" value="1"/>
</dbReference>
<evidence type="ECO:0000313" key="4">
    <source>
        <dbReference type="EMBL" id="RXG12312.1"/>
    </source>
</evidence>
<protein>
    <recommendedName>
        <fullName evidence="6">TIGR01777 family protein</fullName>
    </recommendedName>
</protein>
<dbReference type="Pfam" id="PF01370">
    <property type="entry name" value="Epimerase"/>
    <property type="match status" value="1"/>
</dbReference>
<dbReference type="PANTHER" id="PTHR11092">
    <property type="entry name" value="SUGAR NUCLEOTIDE EPIMERASE RELATED"/>
    <property type="match status" value="1"/>
</dbReference>
<evidence type="ECO:0000259" key="3">
    <source>
        <dbReference type="Pfam" id="PF08338"/>
    </source>
</evidence>
<dbReference type="NCBIfam" id="TIGR01777">
    <property type="entry name" value="yfcH"/>
    <property type="match status" value="1"/>
</dbReference>
<dbReference type="Gene3D" id="3.40.50.720">
    <property type="entry name" value="NAD(P)-binding Rossmann-like Domain"/>
    <property type="match status" value="1"/>
</dbReference>
<feature type="domain" description="NAD-dependent epimerase/dehydratase" evidence="2">
    <location>
        <begin position="3"/>
        <end position="224"/>
    </location>
</feature>
<dbReference type="InterPro" id="IPR036291">
    <property type="entry name" value="NAD(P)-bd_dom_sf"/>
</dbReference>
<comment type="caution">
    <text evidence="4">The sequence shown here is derived from an EMBL/GenBank/DDBJ whole genome shotgun (WGS) entry which is preliminary data.</text>
</comment>
<dbReference type="InterPro" id="IPR013549">
    <property type="entry name" value="DUF1731"/>
</dbReference>
<evidence type="ECO:0000259" key="2">
    <source>
        <dbReference type="Pfam" id="PF01370"/>
    </source>
</evidence>
<dbReference type="AlphaFoldDB" id="A0A4Q0NQH2"/>
<reference evidence="4 5" key="1">
    <citation type="submission" date="2018-07" db="EMBL/GenBank/DDBJ databases">
        <title>Leeuwenhoekiella genomics.</title>
        <authorList>
            <person name="Tahon G."/>
            <person name="Willems A."/>
        </authorList>
    </citation>
    <scope>NUCLEOTIDE SEQUENCE [LARGE SCALE GENOMIC DNA]</scope>
    <source>
        <strain evidence="4 5">R-50232</strain>
    </source>
</reference>
<dbReference type="RefSeq" id="WP_128762460.1">
    <property type="nucleotide sequence ID" value="NZ_QOVI01000007.1"/>
</dbReference>
<dbReference type="Proteomes" id="UP000289821">
    <property type="component" value="Unassembled WGS sequence"/>
</dbReference>
<sequence>MRILITGATGLVGQELCKQLLDAGIAVNYLTTSPEKVETKTNYHGFVWNAKTGEIDTACLDGVTSVVHLAGASIAERWTDSYKKTILESRTNTAALLFKTLQNTPNEVKQFVSASAIGAYPSSKTSIYTEAFKTYNKGFLGTVVEAWEKAANQFQELGLKVAKVRVGVVLAKDGGALEKLAQPIKAYVGAPLGDGKQWQSWVHLEDLAGIFKTVIEENLDGIYNAVAPNPVTNKTLTKEVAALLDKPLILPNVPEFALKLLLGEMAAVVLESQKVSSEKTETIYSFKYKHLHNALKDLLG</sequence>
<evidence type="ECO:0000313" key="5">
    <source>
        <dbReference type="Proteomes" id="UP000289821"/>
    </source>
</evidence>
<dbReference type="OrthoDB" id="9801773at2"/>
<accession>A0A4Q0NQH2</accession>
<feature type="domain" description="DUF1731" evidence="3">
    <location>
        <begin position="253"/>
        <end position="298"/>
    </location>
</feature>
<dbReference type="InterPro" id="IPR001509">
    <property type="entry name" value="Epimerase_deHydtase"/>
</dbReference>
<evidence type="ECO:0008006" key="6">
    <source>
        <dbReference type="Google" id="ProtNLM"/>
    </source>
</evidence>
<dbReference type="InterPro" id="IPR010099">
    <property type="entry name" value="SDR39U1"/>
</dbReference>